<comment type="caution">
    <text evidence="1">The sequence shown here is derived from an EMBL/GenBank/DDBJ whole genome shotgun (WGS) entry which is preliminary data.</text>
</comment>
<accession>A0ABW0WM90</accession>
<evidence type="ECO:0000313" key="2">
    <source>
        <dbReference type="Proteomes" id="UP001596065"/>
    </source>
</evidence>
<gene>
    <name evidence="1" type="ORF">ACFP3J_28255</name>
</gene>
<keyword evidence="2" id="KW-1185">Reference proteome</keyword>
<protein>
    <submittedName>
        <fullName evidence="1">Uncharacterized protein</fullName>
    </submittedName>
</protein>
<name>A0ABW0WM90_STRNO</name>
<sequence>MAMGSNDHPVLVQGHGVWLLSGTTVRTVSEETSDEIWTYEVEGGKDDVAFAAHGNRVFVKTAVALYALPVF</sequence>
<reference evidence="2" key="1">
    <citation type="journal article" date="2019" name="Int. J. Syst. Evol. Microbiol.">
        <title>The Global Catalogue of Microorganisms (GCM) 10K type strain sequencing project: providing services to taxonomists for standard genome sequencing and annotation.</title>
        <authorList>
            <consortium name="The Broad Institute Genomics Platform"/>
            <consortium name="The Broad Institute Genome Sequencing Center for Infectious Disease"/>
            <person name="Wu L."/>
            <person name="Ma J."/>
        </authorList>
    </citation>
    <scope>NUCLEOTIDE SEQUENCE [LARGE SCALE GENOMIC DNA]</scope>
    <source>
        <strain evidence="2">KCTC 5701</strain>
    </source>
</reference>
<dbReference type="EMBL" id="JBHSOE010000062">
    <property type="protein sequence ID" value="MFC5659352.1"/>
    <property type="molecule type" value="Genomic_DNA"/>
</dbReference>
<dbReference type="Proteomes" id="UP001596065">
    <property type="component" value="Unassembled WGS sequence"/>
</dbReference>
<organism evidence="1 2">
    <name type="scientific">Streptomyces nogalater</name>
    <dbReference type="NCBI Taxonomy" id="38314"/>
    <lineage>
        <taxon>Bacteria</taxon>
        <taxon>Bacillati</taxon>
        <taxon>Actinomycetota</taxon>
        <taxon>Actinomycetes</taxon>
        <taxon>Kitasatosporales</taxon>
        <taxon>Streptomycetaceae</taxon>
        <taxon>Streptomyces</taxon>
    </lineage>
</organism>
<evidence type="ECO:0000313" key="1">
    <source>
        <dbReference type="EMBL" id="MFC5659352.1"/>
    </source>
</evidence>
<dbReference type="RefSeq" id="WP_344346440.1">
    <property type="nucleotide sequence ID" value="NZ_BAAASM010000003.1"/>
</dbReference>
<proteinExistence type="predicted"/>